<evidence type="ECO:0000313" key="2">
    <source>
        <dbReference type="Proteomes" id="UP000237000"/>
    </source>
</evidence>
<reference evidence="2" key="1">
    <citation type="submission" date="2016-06" db="EMBL/GenBank/DDBJ databases">
        <title>Parallel loss of symbiosis genes in relatives of nitrogen-fixing non-legume Parasponia.</title>
        <authorList>
            <person name="Van Velzen R."/>
            <person name="Holmer R."/>
            <person name="Bu F."/>
            <person name="Rutten L."/>
            <person name="Van Zeijl A."/>
            <person name="Liu W."/>
            <person name="Santuari L."/>
            <person name="Cao Q."/>
            <person name="Sharma T."/>
            <person name="Shen D."/>
            <person name="Roswanjaya Y."/>
            <person name="Wardhani T."/>
            <person name="Kalhor M.S."/>
            <person name="Jansen J."/>
            <person name="Van den Hoogen J."/>
            <person name="Gungor B."/>
            <person name="Hartog M."/>
            <person name="Hontelez J."/>
            <person name="Verver J."/>
            <person name="Yang W.-C."/>
            <person name="Schijlen E."/>
            <person name="Repin R."/>
            <person name="Schilthuizen M."/>
            <person name="Schranz E."/>
            <person name="Heidstra R."/>
            <person name="Miyata K."/>
            <person name="Fedorova E."/>
            <person name="Kohlen W."/>
            <person name="Bisseling T."/>
            <person name="Smit S."/>
            <person name="Geurts R."/>
        </authorList>
    </citation>
    <scope>NUCLEOTIDE SEQUENCE [LARGE SCALE GENOMIC DNA]</scope>
    <source>
        <strain evidence="2">cv. RG33-2</strain>
    </source>
</reference>
<dbReference type="AlphaFoldDB" id="A0A2P5EQE0"/>
<dbReference type="Proteomes" id="UP000237000">
    <property type="component" value="Unassembled WGS sequence"/>
</dbReference>
<comment type="caution">
    <text evidence="1">The sequence shown here is derived from an EMBL/GenBank/DDBJ whole genome shotgun (WGS) entry which is preliminary data.</text>
</comment>
<accession>A0A2P5EQE0</accession>
<gene>
    <name evidence="1" type="ORF">TorRG33x02_164270</name>
</gene>
<proteinExistence type="predicted"/>
<dbReference type="InParanoid" id="A0A2P5EQE0"/>
<name>A0A2P5EQE0_TREOI</name>
<organism evidence="1 2">
    <name type="scientific">Trema orientale</name>
    <name type="common">Charcoal tree</name>
    <name type="synonym">Celtis orientalis</name>
    <dbReference type="NCBI Taxonomy" id="63057"/>
    <lineage>
        <taxon>Eukaryota</taxon>
        <taxon>Viridiplantae</taxon>
        <taxon>Streptophyta</taxon>
        <taxon>Embryophyta</taxon>
        <taxon>Tracheophyta</taxon>
        <taxon>Spermatophyta</taxon>
        <taxon>Magnoliopsida</taxon>
        <taxon>eudicotyledons</taxon>
        <taxon>Gunneridae</taxon>
        <taxon>Pentapetalae</taxon>
        <taxon>rosids</taxon>
        <taxon>fabids</taxon>
        <taxon>Rosales</taxon>
        <taxon>Cannabaceae</taxon>
        <taxon>Trema</taxon>
    </lineage>
</organism>
<dbReference type="OrthoDB" id="10326726at2759"/>
<dbReference type="EMBL" id="JXTC01000113">
    <property type="protein sequence ID" value="PON87732.1"/>
    <property type="molecule type" value="Genomic_DNA"/>
</dbReference>
<evidence type="ECO:0000313" key="1">
    <source>
        <dbReference type="EMBL" id="PON87732.1"/>
    </source>
</evidence>
<keyword evidence="2" id="KW-1185">Reference proteome</keyword>
<sequence length="150" mass="17413">MLVIKDKYEQNLKTIKDLEELIQKIHYQDHRKQRFLIAEIVRERRKRAYQAQILADLHRNKNKLLPSDTVTTTRDIVLSGTEDYDCDVGTSYETMLDNGLEKELAKWGSFLDEEDSKNSVSVKNEVKDLLEAEAEIRQRIKALAVLPGHS</sequence>
<protein>
    <submittedName>
        <fullName evidence="1">Uncharacterized protein</fullName>
    </submittedName>
</protein>